<feature type="non-terminal residue" evidence="1">
    <location>
        <position position="1"/>
    </location>
</feature>
<dbReference type="AlphaFoldDB" id="A0A0F9JJP6"/>
<organism evidence="1">
    <name type="scientific">marine sediment metagenome</name>
    <dbReference type="NCBI Taxonomy" id="412755"/>
    <lineage>
        <taxon>unclassified sequences</taxon>
        <taxon>metagenomes</taxon>
        <taxon>ecological metagenomes</taxon>
    </lineage>
</organism>
<reference evidence="1" key="1">
    <citation type="journal article" date="2015" name="Nature">
        <title>Complex archaea that bridge the gap between prokaryotes and eukaryotes.</title>
        <authorList>
            <person name="Spang A."/>
            <person name="Saw J.H."/>
            <person name="Jorgensen S.L."/>
            <person name="Zaremba-Niedzwiedzka K."/>
            <person name="Martijn J."/>
            <person name="Lind A.E."/>
            <person name="van Eijk R."/>
            <person name="Schleper C."/>
            <person name="Guy L."/>
            <person name="Ettema T.J."/>
        </authorList>
    </citation>
    <scope>NUCLEOTIDE SEQUENCE</scope>
</reference>
<name>A0A0F9JJP6_9ZZZZ</name>
<proteinExistence type="predicted"/>
<evidence type="ECO:0000313" key="1">
    <source>
        <dbReference type="EMBL" id="KKL99207.1"/>
    </source>
</evidence>
<gene>
    <name evidence="1" type="ORF">LCGC14_1816800</name>
</gene>
<sequence>QEQIQQIDNLNDIVYALSYGLQRANDEVSFHKRSCILMEASIKELCKEKTAEKPDGTKKSS</sequence>
<protein>
    <submittedName>
        <fullName evidence="1">Uncharacterized protein</fullName>
    </submittedName>
</protein>
<accession>A0A0F9JJP6</accession>
<dbReference type="EMBL" id="LAZR01017731">
    <property type="protein sequence ID" value="KKL99207.1"/>
    <property type="molecule type" value="Genomic_DNA"/>
</dbReference>
<comment type="caution">
    <text evidence="1">The sequence shown here is derived from an EMBL/GenBank/DDBJ whole genome shotgun (WGS) entry which is preliminary data.</text>
</comment>